<dbReference type="KEGG" id="dcr:108219734"/>
<dbReference type="Gramene" id="KZM94405">
    <property type="protein sequence ID" value="KZM94405"/>
    <property type="gene ID" value="DCAR_017648"/>
</dbReference>
<dbReference type="EMBL" id="CP093347">
    <property type="protein sequence ID" value="WOH00852.1"/>
    <property type="molecule type" value="Genomic_DNA"/>
</dbReference>
<dbReference type="GO" id="GO:0071944">
    <property type="term" value="C:cell periphery"/>
    <property type="evidence" value="ECO:0007669"/>
    <property type="project" value="TreeGrafter"/>
</dbReference>
<reference evidence="1" key="1">
    <citation type="journal article" date="2016" name="Nat. Genet.">
        <title>A high-quality carrot genome assembly provides new insights into carotenoid accumulation and asterid genome evolution.</title>
        <authorList>
            <person name="Iorizzo M."/>
            <person name="Ellison S."/>
            <person name="Senalik D."/>
            <person name="Zeng P."/>
            <person name="Satapoomin P."/>
            <person name="Huang J."/>
            <person name="Bowman M."/>
            <person name="Iovene M."/>
            <person name="Sanseverino W."/>
            <person name="Cavagnaro P."/>
            <person name="Yildiz M."/>
            <person name="Macko-Podgorni A."/>
            <person name="Moranska E."/>
            <person name="Grzebelus E."/>
            <person name="Grzebelus D."/>
            <person name="Ashrafi H."/>
            <person name="Zheng Z."/>
            <person name="Cheng S."/>
            <person name="Spooner D."/>
            <person name="Van Deynze A."/>
            <person name="Simon P."/>
        </authorList>
    </citation>
    <scope>NUCLEOTIDE SEQUENCE</scope>
    <source>
        <tissue evidence="1">Leaf</tissue>
    </source>
</reference>
<dbReference type="Proteomes" id="UP000077755">
    <property type="component" value="Chromosome 5"/>
</dbReference>
<protein>
    <submittedName>
        <fullName evidence="1">Uncharacterized protein</fullName>
    </submittedName>
</protein>
<dbReference type="AlphaFoldDB" id="A0A164YER8"/>
<dbReference type="PANTHER" id="PTHR33470:SF29">
    <property type="entry name" value="POLLEN OLE E 1 ALLERGEN AND EXTENSIN FAMILY PROTEIN"/>
    <property type="match status" value="1"/>
</dbReference>
<evidence type="ECO:0000313" key="2">
    <source>
        <dbReference type="Proteomes" id="UP000077755"/>
    </source>
</evidence>
<dbReference type="OMA" id="SVTCMDE"/>
<accession>A0A164YER8</accession>
<dbReference type="Pfam" id="PF01190">
    <property type="entry name" value="Pollen_Ole_e_1"/>
    <property type="match status" value="1"/>
</dbReference>
<organism evidence="1 2">
    <name type="scientific">Daucus carota subsp. sativus</name>
    <name type="common">Carrot</name>
    <dbReference type="NCBI Taxonomy" id="79200"/>
    <lineage>
        <taxon>Eukaryota</taxon>
        <taxon>Viridiplantae</taxon>
        <taxon>Streptophyta</taxon>
        <taxon>Embryophyta</taxon>
        <taxon>Tracheophyta</taxon>
        <taxon>Spermatophyta</taxon>
        <taxon>Magnoliopsida</taxon>
        <taxon>eudicotyledons</taxon>
        <taxon>Gunneridae</taxon>
        <taxon>Pentapetalae</taxon>
        <taxon>asterids</taxon>
        <taxon>campanulids</taxon>
        <taxon>Apiales</taxon>
        <taxon>Apiaceae</taxon>
        <taxon>Apioideae</taxon>
        <taxon>Scandiceae</taxon>
        <taxon>Daucinae</taxon>
        <taxon>Daucus</taxon>
        <taxon>Daucus sect. Daucus</taxon>
    </lineage>
</organism>
<dbReference type="OrthoDB" id="747559at2759"/>
<sequence length="168" mass="18177">MGEMVLLMIASSLLMASMSMGVVGASNDGVITVGGKVLCQDCTQGWNEWLHGAKPIKGSRVSITCLDDRSRVVYYGSDETDETGEYEVTLNKYINGKKLNPQGCFLRLVSSPDPVCNIATNSGGGLKGVVLGRPTTVYRDITKYVLPSFYYTTPMCDEPDMSEPGTKN</sequence>
<keyword evidence="2" id="KW-1185">Reference proteome</keyword>
<evidence type="ECO:0000313" key="1">
    <source>
        <dbReference type="EMBL" id="WOH00852.1"/>
    </source>
</evidence>
<name>A0A164YER8_DAUCS</name>
<reference evidence="1" key="2">
    <citation type="submission" date="2022-03" db="EMBL/GenBank/DDBJ databases">
        <title>Draft title - Genomic analysis of global carrot germplasm unveils the trajectory of domestication and the origin of high carotenoid orange carrot.</title>
        <authorList>
            <person name="Iorizzo M."/>
            <person name="Ellison S."/>
            <person name="Senalik D."/>
            <person name="Macko-Podgorni A."/>
            <person name="Grzebelus D."/>
            <person name="Bostan H."/>
            <person name="Rolling W."/>
            <person name="Curaba J."/>
            <person name="Simon P."/>
        </authorList>
    </citation>
    <scope>NUCLEOTIDE SEQUENCE</scope>
    <source>
        <tissue evidence="1">Leaf</tissue>
    </source>
</reference>
<proteinExistence type="predicted"/>
<dbReference type="PANTHER" id="PTHR33470">
    <property type="entry name" value="OS01G0164075 PROTEIN"/>
    <property type="match status" value="1"/>
</dbReference>
<gene>
    <name evidence="1" type="ORF">DCAR_0520228</name>
</gene>